<proteinExistence type="predicted"/>
<evidence type="ECO:0000313" key="2">
    <source>
        <dbReference type="Proteomes" id="UP000013963"/>
    </source>
</evidence>
<gene>
    <name evidence="1" type="ORF">SSYRP_v1c07710</name>
</gene>
<dbReference type="AlphaFoldDB" id="R4UMA1"/>
<sequence length="128" mass="15793">MNNIFALNFLYEDNIHNINEIEIKLSQIENSYAEFTKRIMKQIDEKNFKIDLNFKQVCLIWIWDRIQILRSIDSRKWFEDIINLKSFNEYINEIFNNYYTNIFLKGNIKSFNEALLKYDKWFTNEQKK</sequence>
<reference evidence="1 2" key="1">
    <citation type="journal article" date="2013" name="Genome Biol. Evol.">
        <title>Complete genomes of two dipteran-associated spiroplasmas provided insights into the origin, dynamics, and impacts of viral invasion in spiroplasma.</title>
        <authorList>
            <person name="Ku C."/>
            <person name="Lo W.S."/>
            <person name="Chen L.L."/>
            <person name="Kuo C.H."/>
        </authorList>
    </citation>
    <scope>NUCLEOTIDE SEQUENCE [LARGE SCALE GENOMIC DNA]</scope>
    <source>
        <strain evidence="1">EA-1</strain>
    </source>
</reference>
<name>R4UMA1_9MOLU</name>
<organism evidence="1 2">
    <name type="scientific">Spiroplasma syrphidicola EA-1</name>
    <dbReference type="NCBI Taxonomy" id="1276229"/>
    <lineage>
        <taxon>Bacteria</taxon>
        <taxon>Bacillati</taxon>
        <taxon>Mycoplasmatota</taxon>
        <taxon>Mollicutes</taxon>
        <taxon>Entomoplasmatales</taxon>
        <taxon>Spiroplasmataceae</taxon>
        <taxon>Spiroplasma</taxon>
    </lineage>
</organism>
<keyword evidence="2" id="KW-1185">Reference proteome</keyword>
<evidence type="ECO:0000313" key="1">
    <source>
        <dbReference type="EMBL" id="AGM26361.1"/>
    </source>
</evidence>
<dbReference type="Proteomes" id="UP000013963">
    <property type="component" value="Chromosome"/>
</dbReference>
<dbReference type="HOGENOM" id="CLU_1958208_0_0_14"/>
<accession>R4UMA1</accession>
<dbReference type="KEGG" id="ssyr:SSYRP_v1c07710"/>
<protein>
    <submittedName>
        <fullName evidence="1">Uncharacterized protein</fullName>
    </submittedName>
</protein>
<dbReference type="EMBL" id="CP005078">
    <property type="protein sequence ID" value="AGM26361.1"/>
    <property type="molecule type" value="Genomic_DNA"/>
</dbReference>